<dbReference type="EMBL" id="KV750150">
    <property type="protein sequence ID" value="OCL06056.1"/>
    <property type="molecule type" value="Genomic_DNA"/>
</dbReference>
<feature type="compositionally biased region" description="Acidic residues" evidence="1">
    <location>
        <begin position="14"/>
        <end position="32"/>
    </location>
</feature>
<evidence type="ECO:0000256" key="1">
    <source>
        <dbReference type="SAM" id="MobiDB-lite"/>
    </source>
</evidence>
<evidence type="ECO:0000313" key="3">
    <source>
        <dbReference type="Proteomes" id="UP000250140"/>
    </source>
</evidence>
<sequence length="78" mass="8859">MPQELNIRLKPYEILDETSDGAVDEAADEAADEAPKEPPDEAPDEAPDELPDEPIRRQKLQFDDWRQLRRSTDGVLIS</sequence>
<organism evidence="2 3">
    <name type="scientific">Glonium stellatum</name>
    <dbReference type="NCBI Taxonomy" id="574774"/>
    <lineage>
        <taxon>Eukaryota</taxon>
        <taxon>Fungi</taxon>
        <taxon>Dikarya</taxon>
        <taxon>Ascomycota</taxon>
        <taxon>Pezizomycotina</taxon>
        <taxon>Dothideomycetes</taxon>
        <taxon>Pleosporomycetidae</taxon>
        <taxon>Gloniales</taxon>
        <taxon>Gloniaceae</taxon>
        <taxon>Glonium</taxon>
    </lineage>
</organism>
<reference evidence="2 3" key="1">
    <citation type="journal article" date="2016" name="Nat. Commun.">
        <title>Ectomycorrhizal ecology is imprinted in the genome of the dominant symbiotic fungus Cenococcum geophilum.</title>
        <authorList>
            <consortium name="DOE Joint Genome Institute"/>
            <person name="Peter M."/>
            <person name="Kohler A."/>
            <person name="Ohm R.A."/>
            <person name="Kuo A."/>
            <person name="Krutzmann J."/>
            <person name="Morin E."/>
            <person name="Arend M."/>
            <person name="Barry K.W."/>
            <person name="Binder M."/>
            <person name="Choi C."/>
            <person name="Clum A."/>
            <person name="Copeland A."/>
            <person name="Grisel N."/>
            <person name="Haridas S."/>
            <person name="Kipfer T."/>
            <person name="LaButti K."/>
            <person name="Lindquist E."/>
            <person name="Lipzen A."/>
            <person name="Maire R."/>
            <person name="Meier B."/>
            <person name="Mihaltcheva S."/>
            <person name="Molinier V."/>
            <person name="Murat C."/>
            <person name="Poggeler S."/>
            <person name="Quandt C.A."/>
            <person name="Sperisen C."/>
            <person name="Tritt A."/>
            <person name="Tisserant E."/>
            <person name="Crous P.W."/>
            <person name="Henrissat B."/>
            <person name="Nehls U."/>
            <person name="Egli S."/>
            <person name="Spatafora J.W."/>
            <person name="Grigoriev I.V."/>
            <person name="Martin F.M."/>
        </authorList>
    </citation>
    <scope>NUCLEOTIDE SEQUENCE [LARGE SCALE GENOMIC DNA]</scope>
    <source>
        <strain evidence="2 3">CBS 207.34</strain>
    </source>
</reference>
<dbReference type="AlphaFoldDB" id="A0A8E2EWW6"/>
<proteinExistence type="predicted"/>
<feature type="region of interest" description="Disordered" evidence="1">
    <location>
        <begin position="1"/>
        <end position="62"/>
    </location>
</feature>
<gene>
    <name evidence="2" type="ORF">AOQ84DRAFT_224216</name>
</gene>
<name>A0A8E2EWW6_9PEZI</name>
<evidence type="ECO:0000313" key="2">
    <source>
        <dbReference type="EMBL" id="OCL06056.1"/>
    </source>
</evidence>
<keyword evidence="3" id="KW-1185">Reference proteome</keyword>
<protein>
    <submittedName>
        <fullName evidence="2">Uncharacterized protein</fullName>
    </submittedName>
</protein>
<feature type="compositionally biased region" description="Basic and acidic residues" evidence="1">
    <location>
        <begin position="53"/>
        <end position="62"/>
    </location>
</feature>
<feature type="compositionally biased region" description="Acidic residues" evidence="1">
    <location>
        <begin position="40"/>
        <end position="52"/>
    </location>
</feature>
<dbReference type="Proteomes" id="UP000250140">
    <property type="component" value="Unassembled WGS sequence"/>
</dbReference>
<accession>A0A8E2EWW6</accession>